<name>A0A061RPJ9_9CHLO</name>
<feature type="compositionally biased region" description="Acidic residues" evidence="1">
    <location>
        <begin position="1"/>
        <end position="10"/>
    </location>
</feature>
<sequence length="51" mass="5315">MALTDQEELLAGDQTATGAFARRSGRRSRGKLPLSAGEHSLGGGEWSGKAE</sequence>
<dbReference type="AlphaFoldDB" id="A0A061RPJ9"/>
<organism evidence="2">
    <name type="scientific">Tetraselmis sp. GSL018</name>
    <dbReference type="NCBI Taxonomy" id="582737"/>
    <lineage>
        <taxon>Eukaryota</taxon>
        <taxon>Viridiplantae</taxon>
        <taxon>Chlorophyta</taxon>
        <taxon>core chlorophytes</taxon>
        <taxon>Chlorodendrophyceae</taxon>
        <taxon>Chlorodendrales</taxon>
        <taxon>Chlorodendraceae</taxon>
        <taxon>Tetraselmis</taxon>
    </lineage>
</organism>
<feature type="region of interest" description="Disordered" evidence="1">
    <location>
        <begin position="1"/>
        <end position="51"/>
    </location>
</feature>
<protein>
    <submittedName>
        <fullName evidence="2">Uncharacterized protein</fullName>
    </submittedName>
</protein>
<evidence type="ECO:0000256" key="1">
    <source>
        <dbReference type="SAM" id="MobiDB-lite"/>
    </source>
</evidence>
<evidence type="ECO:0000313" key="2">
    <source>
        <dbReference type="EMBL" id="JAC72481.1"/>
    </source>
</evidence>
<reference evidence="2" key="1">
    <citation type="submission" date="2014-05" db="EMBL/GenBank/DDBJ databases">
        <title>The transcriptome of the halophilic microalga Tetraselmis sp. GSL018 isolated from the Great Salt Lake, Utah.</title>
        <authorList>
            <person name="Jinkerson R.E."/>
            <person name="D'Adamo S."/>
            <person name="Posewitz M.C."/>
        </authorList>
    </citation>
    <scope>NUCLEOTIDE SEQUENCE</scope>
    <source>
        <strain evidence="2">GSL018</strain>
    </source>
</reference>
<dbReference type="EMBL" id="GBEZ01013508">
    <property type="protein sequence ID" value="JAC72481.1"/>
    <property type="molecule type" value="Transcribed_RNA"/>
</dbReference>
<accession>A0A061RPJ9</accession>
<feature type="compositionally biased region" description="Gly residues" evidence="1">
    <location>
        <begin position="40"/>
        <end position="51"/>
    </location>
</feature>
<proteinExistence type="predicted"/>
<gene>
    <name evidence="2" type="ORF">TSPGSL018_31226</name>
</gene>